<dbReference type="AlphaFoldDB" id="A0A7S7RMY6"/>
<name>A0A7S7RMY6_9BACT</name>
<dbReference type="SUPFAM" id="SSF52540">
    <property type="entry name" value="P-loop containing nucleoside triphosphate hydrolases"/>
    <property type="match status" value="1"/>
</dbReference>
<dbReference type="KEGG" id="sbal:HUE88_12805"/>
<gene>
    <name evidence="6" type="ORF">HUE88_12805</name>
</gene>
<feature type="domain" description="Type II secretion system protein GspE N-terminal" evidence="5">
    <location>
        <begin position="59"/>
        <end position="143"/>
    </location>
</feature>
<accession>A0A7S7RMY6</accession>
<dbReference type="GO" id="GO:0005886">
    <property type="term" value="C:plasma membrane"/>
    <property type="evidence" value="ECO:0007669"/>
    <property type="project" value="TreeGrafter"/>
</dbReference>
<evidence type="ECO:0000256" key="1">
    <source>
        <dbReference type="ARBA" id="ARBA00006611"/>
    </source>
</evidence>
<dbReference type="Pfam" id="PF00437">
    <property type="entry name" value="T2SSE"/>
    <property type="match status" value="1"/>
</dbReference>
<dbReference type="Gene3D" id="3.30.300.160">
    <property type="entry name" value="Type II secretion system, protein E, N-terminal domain"/>
    <property type="match status" value="1"/>
</dbReference>
<keyword evidence="3" id="KW-0067">ATP-binding</keyword>
<dbReference type="Gene3D" id="3.30.450.90">
    <property type="match status" value="1"/>
</dbReference>
<sequence>MMRAQIIGEILKEMQTVSQEQLEAALHVQKATNEVLGEILVKLNFVTTDELAHAIALLHNLEYIDLDSYVPMREALKLIESEFAILNMVLPLKVDEGVLVVATAWPNDETMLEYLQESTGYPIRFTVSDTKVIGKYIQFYYEELDYPIENRINDMIEDSVEKQELDVIAFMNLIISNALKNRATDIHITPELLTSHIFYRIDGVLKHSYSIPSAVHNHILLRIKVLSSLDIAQHLLPQNGEFEFEFFQSNYNIRVSIIPTVNGEKLALRLMPENFKLLTLENLGFEPDLVKQLSYNLQKNSGIILIVGASGSGKTTTLYAMLRKIDILKRNVLSVEEPVEYHLPFVNQVQINTRSNYTYNKALHSIARQDPDVIAIGEILDEQTAKLAIQSSATGHLILSTLSGSSGTTTIARLKDLGVDKYLLADGLLCIVSQKLLRRLCNECKKEVELSRDELIKYFSDSAETILSPKSERVKIYEAVGCEHCRQSGYIGRIAVVEVLQVDEIIRDMIEHNKSSIELHNYIRSTKSCDMKTDALEKLIKGATSLQEVMRIVD</sequence>
<dbReference type="InterPro" id="IPR007831">
    <property type="entry name" value="T2SS_GspE_N"/>
</dbReference>
<organism evidence="6 7">
    <name type="scientific">Candidatus Sulfurimonas baltica</name>
    <dbReference type="NCBI Taxonomy" id="2740404"/>
    <lineage>
        <taxon>Bacteria</taxon>
        <taxon>Pseudomonadati</taxon>
        <taxon>Campylobacterota</taxon>
        <taxon>Epsilonproteobacteria</taxon>
        <taxon>Campylobacterales</taxon>
        <taxon>Sulfurimonadaceae</taxon>
        <taxon>Sulfurimonas</taxon>
    </lineage>
</organism>
<evidence type="ECO:0000259" key="5">
    <source>
        <dbReference type="Pfam" id="PF05157"/>
    </source>
</evidence>
<dbReference type="EMBL" id="CP054492">
    <property type="protein sequence ID" value="QOY51956.1"/>
    <property type="molecule type" value="Genomic_DNA"/>
</dbReference>
<feature type="domain" description="Bacterial type II secretion system protein E" evidence="4">
    <location>
        <begin position="165"/>
        <end position="551"/>
    </location>
</feature>
<evidence type="ECO:0000256" key="2">
    <source>
        <dbReference type="ARBA" id="ARBA00022741"/>
    </source>
</evidence>
<dbReference type="PANTHER" id="PTHR30258">
    <property type="entry name" value="TYPE II SECRETION SYSTEM PROTEIN GSPE-RELATED"/>
    <property type="match status" value="1"/>
</dbReference>
<dbReference type="Proteomes" id="UP000593994">
    <property type="component" value="Chromosome"/>
</dbReference>
<dbReference type="InterPro" id="IPR001482">
    <property type="entry name" value="T2SS/T4SS_dom"/>
</dbReference>
<dbReference type="GO" id="GO:0005524">
    <property type="term" value="F:ATP binding"/>
    <property type="evidence" value="ECO:0007669"/>
    <property type="project" value="UniProtKB-KW"/>
</dbReference>
<proteinExistence type="inferred from homology"/>
<dbReference type="CDD" id="cd01129">
    <property type="entry name" value="PulE-GspE-like"/>
    <property type="match status" value="1"/>
</dbReference>
<evidence type="ECO:0000313" key="7">
    <source>
        <dbReference type="Proteomes" id="UP000593994"/>
    </source>
</evidence>
<dbReference type="GO" id="GO:0016887">
    <property type="term" value="F:ATP hydrolysis activity"/>
    <property type="evidence" value="ECO:0007669"/>
    <property type="project" value="TreeGrafter"/>
</dbReference>
<dbReference type="SUPFAM" id="SSF160246">
    <property type="entry name" value="EspE N-terminal domain-like"/>
    <property type="match status" value="1"/>
</dbReference>
<evidence type="ECO:0000313" key="6">
    <source>
        <dbReference type="EMBL" id="QOY51956.1"/>
    </source>
</evidence>
<dbReference type="InterPro" id="IPR027417">
    <property type="entry name" value="P-loop_NTPase"/>
</dbReference>
<dbReference type="InterPro" id="IPR037257">
    <property type="entry name" value="T2SS_E_N_sf"/>
</dbReference>
<keyword evidence="2" id="KW-0547">Nucleotide-binding</keyword>
<protein>
    <submittedName>
        <fullName evidence="6">Type II/IV secretion system protein</fullName>
    </submittedName>
</protein>
<comment type="similarity">
    <text evidence="1">Belongs to the GSP E family.</text>
</comment>
<dbReference type="Gene3D" id="3.40.50.300">
    <property type="entry name" value="P-loop containing nucleotide triphosphate hydrolases"/>
    <property type="match status" value="1"/>
</dbReference>
<reference evidence="6 7" key="1">
    <citation type="submission" date="2020-05" db="EMBL/GenBank/DDBJ databases">
        <title>Sulfurimonas marisnigri, sp. nov., and Sulfurimonas baltica, sp. nov., manganese oxide reducing chemolithoautotrophs of the class Epsilonproteobacteria isolated from the pelagic redoxclines of the Black and Baltic Seas and emended description of the genus Sulfurimonas.</title>
        <authorList>
            <person name="Henkel J.V."/>
            <person name="Laudan C."/>
            <person name="Werner J."/>
            <person name="Neu T."/>
            <person name="Plewe S."/>
            <person name="Sproer C."/>
            <person name="Bunk B."/>
            <person name="Schulz-Vogt H.N."/>
        </authorList>
    </citation>
    <scope>NUCLEOTIDE SEQUENCE [LARGE SCALE GENOMIC DNA]</scope>
    <source>
        <strain evidence="6 7">GD2</strain>
    </source>
</reference>
<evidence type="ECO:0000259" key="4">
    <source>
        <dbReference type="Pfam" id="PF00437"/>
    </source>
</evidence>
<dbReference type="Pfam" id="PF05157">
    <property type="entry name" value="MshEN"/>
    <property type="match status" value="1"/>
</dbReference>
<dbReference type="PANTHER" id="PTHR30258:SF2">
    <property type="entry name" value="COMG OPERON PROTEIN 1"/>
    <property type="match status" value="1"/>
</dbReference>
<evidence type="ECO:0000256" key="3">
    <source>
        <dbReference type="ARBA" id="ARBA00022840"/>
    </source>
</evidence>
<keyword evidence="7" id="KW-1185">Reference proteome</keyword>